<dbReference type="SUPFAM" id="SSF54060">
    <property type="entry name" value="His-Me finger endonucleases"/>
    <property type="match status" value="1"/>
</dbReference>
<evidence type="ECO:0000256" key="4">
    <source>
        <dbReference type="ARBA" id="ARBA00023026"/>
    </source>
</evidence>
<dbReference type="EMBL" id="JAEPBH010000113">
    <property type="protein sequence ID" value="MBK4717131.1"/>
    <property type="molecule type" value="Genomic_DNA"/>
</dbReference>
<dbReference type="GO" id="GO:0090729">
    <property type="term" value="F:toxin activity"/>
    <property type="evidence" value="ECO:0007669"/>
    <property type="project" value="UniProtKB-KW"/>
</dbReference>
<feature type="domain" description="VENN motif-containing" evidence="5">
    <location>
        <begin position="1"/>
        <end position="42"/>
    </location>
</feature>
<evidence type="ECO:0000256" key="2">
    <source>
        <dbReference type="ARBA" id="ARBA00022656"/>
    </source>
</evidence>
<dbReference type="InterPro" id="IPR044927">
    <property type="entry name" value="Endonuclea_NS_2"/>
</dbReference>
<dbReference type="AlphaFoldDB" id="A0A8K0V5E4"/>
<dbReference type="Pfam" id="PF04829">
    <property type="entry name" value="PT-VENN"/>
    <property type="match status" value="1"/>
</dbReference>
<reference evidence="7" key="1">
    <citation type="submission" date="2021-01" db="EMBL/GenBank/DDBJ databases">
        <title>Intestinitalea alba gen. nov., sp. nov., a novel genus of the family Enterobacteriaceae, isolated from the gut of the plastic-eating mealworm Tenebrio molitor L.</title>
        <authorList>
            <person name="Yang Y."/>
        </authorList>
    </citation>
    <scope>NUCLEOTIDE SEQUENCE</scope>
    <source>
        <strain evidence="7">BIT-L3</strain>
    </source>
</reference>
<feature type="non-terminal residue" evidence="7">
    <location>
        <position position="1"/>
    </location>
</feature>
<keyword evidence="7" id="KW-0255">Endonuclease</keyword>
<dbReference type="InterPro" id="IPR044929">
    <property type="entry name" value="DNA/RNA_non-sp_Endonuclease_sf"/>
</dbReference>
<sequence>KQTISALGTLAAGLAGGIAGDSTAEAVAGAQAGKNSTDNNYLYAEQIDDFAARAKGCEARGDCKQIIKEMEDLSLKQQQEMIAVCATNPGACKEKYGDIPANGMLVREAIDRVLGADVPSQMENDMSSLLAQQMEAEGVVTSTEFAQGIQARWGMDKQQAEILAGAVLGAVTGGLGKSGSSTAGKQIVIVDSGKKGAWNKALNKPEPNTVYQVDGNKVFETDVQGRTSSASGTLTASKSDRNTYQQCKAGKCGDTGDEGGHLIASIFNGPGEKLNLVPMDGNLNKGAWKQMENTWANALKEGKSVDVKIEPVYIGDSKRPDSFSVTYSIDGGRPVIRDISNSPGGTK</sequence>
<keyword evidence="3" id="KW-1266">Target cell cytoplasm</keyword>
<evidence type="ECO:0000313" key="7">
    <source>
        <dbReference type="EMBL" id="MBK4717131.1"/>
    </source>
</evidence>
<accession>A0A8K0V5E4</accession>
<keyword evidence="2" id="KW-0800">Toxin</keyword>
<dbReference type="Proteomes" id="UP000659047">
    <property type="component" value="Unassembled WGS sequence"/>
</dbReference>
<evidence type="ECO:0000256" key="1">
    <source>
        <dbReference type="ARBA" id="ARBA00004219"/>
    </source>
</evidence>
<evidence type="ECO:0000259" key="5">
    <source>
        <dbReference type="Pfam" id="PF04829"/>
    </source>
</evidence>
<dbReference type="Gene3D" id="3.40.570.10">
    <property type="entry name" value="Extracellular Endonuclease, subunit A"/>
    <property type="match status" value="1"/>
</dbReference>
<protein>
    <submittedName>
        <fullName evidence="7">DNA/RNA non-specific endonuclease</fullName>
    </submittedName>
</protein>
<keyword evidence="8" id="KW-1185">Reference proteome</keyword>
<keyword evidence="4" id="KW-0843">Virulence</keyword>
<keyword evidence="7" id="KW-0378">Hydrolase</keyword>
<evidence type="ECO:0000313" key="8">
    <source>
        <dbReference type="Proteomes" id="UP000659047"/>
    </source>
</evidence>
<dbReference type="InterPro" id="IPR044925">
    <property type="entry name" value="His-Me_finger_sf"/>
</dbReference>
<dbReference type="RefSeq" id="WP_238715428.1">
    <property type="nucleotide sequence ID" value="NZ_JAEPBH010000113.1"/>
</dbReference>
<feature type="domain" description="Type VII secretion system protein EssD-like" evidence="6">
    <location>
        <begin position="207"/>
        <end position="331"/>
    </location>
</feature>
<comment type="caution">
    <text evidence="7">The sequence shown here is derived from an EMBL/GenBank/DDBJ whole genome shotgun (WGS) entry which is preliminary data.</text>
</comment>
<organism evidence="7 8">
    <name type="scientific">Tenebrionibacter intestinalis</name>
    <dbReference type="NCBI Taxonomy" id="2799638"/>
    <lineage>
        <taxon>Bacteria</taxon>
        <taxon>Pseudomonadati</taxon>
        <taxon>Pseudomonadota</taxon>
        <taxon>Gammaproteobacteria</taxon>
        <taxon>Enterobacterales</taxon>
        <taxon>Enterobacteriaceae</taxon>
        <taxon>Tenebrionibacter/Tenebrionicola group</taxon>
        <taxon>Tenebrionibacter</taxon>
    </lineage>
</organism>
<name>A0A8K0V5E4_9ENTR</name>
<proteinExistence type="predicted"/>
<comment type="subcellular location">
    <subcellularLocation>
        <location evidence="1">Target cell</location>
        <location evidence="1">Target cell cytoplasm</location>
    </subcellularLocation>
</comment>
<evidence type="ECO:0000259" key="6">
    <source>
        <dbReference type="Pfam" id="PF13930"/>
    </source>
</evidence>
<dbReference type="InterPro" id="IPR006914">
    <property type="entry name" value="VENN_dom"/>
</dbReference>
<dbReference type="Pfam" id="PF13930">
    <property type="entry name" value="Endonuclea_NS_2"/>
    <property type="match status" value="1"/>
</dbReference>
<keyword evidence="7" id="KW-0540">Nuclease</keyword>
<gene>
    <name evidence="7" type="ORF">JJB97_17840</name>
</gene>
<evidence type="ECO:0000256" key="3">
    <source>
        <dbReference type="ARBA" id="ARBA00022913"/>
    </source>
</evidence>
<dbReference type="GO" id="GO:0004519">
    <property type="term" value="F:endonuclease activity"/>
    <property type="evidence" value="ECO:0007669"/>
    <property type="project" value="UniProtKB-KW"/>
</dbReference>